<evidence type="ECO:0000313" key="5">
    <source>
        <dbReference type="Proteomes" id="UP001212841"/>
    </source>
</evidence>
<reference evidence="4" key="1">
    <citation type="submission" date="2020-05" db="EMBL/GenBank/DDBJ databases">
        <title>Phylogenomic resolution of chytrid fungi.</title>
        <authorList>
            <person name="Stajich J.E."/>
            <person name="Amses K."/>
            <person name="Simmons R."/>
            <person name="Seto K."/>
            <person name="Myers J."/>
            <person name="Bonds A."/>
            <person name="Quandt C.A."/>
            <person name="Barry K."/>
            <person name="Liu P."/>
            <person name="Grigoriev I."/>
            <person name="Longcore J.E."/>
            <person name="James T.Y."/>
        </authorList>
    </citation>
    <scope>NUCLEOTIDE SEQUENCE</scope>
    <source>
        <strain evidence="4">JEL0318</strain>
    </source>
</reference>
<accession>A0AAD5X2H9</accession>
<evidence type="ECO:0000256" key="1">
    <source>
        <dbReference type="ARBA" id="ARBA00022574"/>
    </source>
</evidence>
<dbReference type="SUPFAM" id="SSF82171">
    <property type="entry name" value="DPP6 N-terminal domain-like"/>
    <property type="match status" value="1"/>
</dbReference>
<dbReference type="InterPro" id="IPR052752">
    <property type="entry name" value="NACHT-WD_repeat"/>
</dbReference>
<comment type="caution">
    <text evidence="4">The sequence shown here is derived from an EMBL/GenBank/DDBJ whole genome shotgun (WGS) entry which is preliminary data.</text>
</comment>
<dbReference type="Gene3D" id="2.130.10.10">
    <property type="entry name" value="YVTN repeat-like/Quinoprotein amine dehydrogenase"/>
    <property type="match status" value="1"/>
</dbReference>
<name>A0AAD5X2H9_9FUNG</name>
<keyword evidence="5" id="KW-1185">Reference proteome</keyword>
<keyword evidence="2" id="KW-0677">Repeat</keyword>
<protein>
    <submittedName>
        <fullName evidence="4">NACHT domain- and WD repeat-containing protein 1</fullName>
    </submittedName>
</protein>
<sequence length="1249" mass="137727">MMQLMTILARSKGTNQEVAQLVASVQGGSKVDVPFADLEMHLQQALSLLAGRPVYLTLRSPLYIRLCWEKAKDWHSWEVAPEIDPIKREQGKTVGVGQWMKGVLRKRSQISMKMKELKPSRKLKASVQECIDSMFDELEKKVGKVAVSAALSLITIATRGLSATELEDVMSLDNEVVSAVHGQSLPPVCRIPNSVWIRIRSILGTFLDEFVMDGQKVYMWSHVHFEEAVKRRYLKYDGDYSRWHSLLADYFESYWSGNLKKFTKLSVDGTTNSQWADRLVKAQSFSIDEQPNHRRLSCLTHHQLQAAKYAASSIREKRSMVDINEALGTVTPVTATTPTTPTSTRFSLPLLGQMFKQTSRRPEAYLEDVENGFADWATIRGLCEAGYFWDSVKYLEVAITLRKEKGVEAALEDGEELDRSVYLPELHTFLMRYAGHIMSKPSGLVELAAMQDVTQLVAERARKWLQARTLDGEDEKWIEWVNRSPVNDRPACAAALWQMGGMPRLTAMEIGEGRVIAVGVLRALNRSTEGDSVVMGWGLGEGGVRAIGQARLPKGDGLDWQSPKLRMSRDGKFLAVFSKKTVAILSAVDLTLRCILHVDVDSTLNDAHLATVEWAENPHHGTSSVRRLVGVVQGKGAGKVLEWKFEPELPFLDSNRAKSKRKGAVADGFRPRVVRNFDGVVVGVCSETLAVRTEAHGGWTIEFTPVQAREGPIAKLHSGAAYPTYRDPPLFALARDTRRCLAITDDDPERYWLVNVWDGKRLCPIHLPASDISALHLSPNGKQAAVHCHSTHEVRFYTLEKNQEANEDDSGPSVRYRWIHSHTVDVEDMSNSVAQPADAWVGFDRRKKMAVTKTVGDMVMLWDMEGVSADVTTVISAGKVAKRMSWQVPAPILAKGSFTGSFSFAPLIGEKGIMWAATVPEGSHPLLIDQTRLIELEDESLSLDEGFGGKVVIALDSDGSSGNLLTVTDQGNIKWMHVAEDGTIGDIVQSDLLKVRDVADCKILGSQEDEVIFATGHGDGKLLIWEWDVHGSGAPMLQRELLGGSEGGIVGPIVASANRDILATAVSDFGLFVFDRETDAQFVIPAPQRRERIPEALITSLAVDRMPDGTIVLTAGYSSGIVKVYACGNGDTHAREFDLKKYSTASKSYHGVVAVCIDHAEEGSTVVFATDGISMTMLDLSTGASAMRYLHPYGTPFAGAISCRPGKTLAEAYLNLVTVNTMGQVRMLAIHGADEFLYEDMLSEPQEVS</sequence>
<evidence type="ECO:0000259" key="3">
    <source>
        <dbReference type="Pfam" id="PF25469"/>
    </source>
</evidence>
<dbReference type="PANTHER" id="PTHR19871:SF14">
    <property type="entry name" value="DUF4062 DOMAIN-CONTAINING PROTEIN"/>
    <property type="match status" value="1"/>
</dbReference>
<dbReference type="InterPro" id="IPR015943">
    <property type="entry name" value="WD40/YVTN_repeat-like_dom_sf"/>
</dbReference>
<feature type="domain" description="NWD1/2-like winged helix-turn-helix" evidence="3">
    <location>
        <begin position="124"/>
        <end position="235"/>
    </location>
</feature>
<organism evidence="4 5">
    <name type="scientific">Rhizophlyctis rosea</name>
    <dbReference type="NCBI Taxonomy" id="64517"/>
    <lineage>
        <taxon>Eukaryota</taxon>
        <taxon>Fungi</taxon>
        <taxon>Fungi incertae sedis</taxon>
        <taxon>Chytridiomycota</taxon>
        <taxon>Chytridiomycota incertae sedis</taxon>
        <taxon>Chytridiomycetes</taxon>
        <taxon>Rhizophlyctidales</taxon>
        <taxon>Rhizophlyctidaceae</taxon>
        <taxon>Rhizophlyctis</taxon>
    </lineage>
</organism>
<dbReference type="AlphaFoldDB" id="A0AAD5X2H9"/>
<evidence type="ECO:0000313" key="4">
    <source>
        <dbReference type="EMBL" id="KAJ3052940.1"/>
    </source>
</evidence>
<evidence type="ECO:0000256" key="2">
    <source>
        <dbReference type="ARBA" id="ARBA00022737"/>
    </source>
</evidence>
<keyword evidence="1" id="KW-0853">WD repeat</keyword>
<dbReference type="InterPro" id="IPR057588">
    <property type="entry name" value="NWD1/2-like_WH"/>
</dbReference>
<dbReference type="EMBL" id="JADGJD010000252">
    <property type="protein sequence ID" value="KAJ3052940.1"/>
    <property type="molecule type" value="Genomic_DNA"/>
</dbReference>
<dbReference type="Pfam" id="PF25469">
    <property type="entry name" value="WHD_NWD1"/>
    <property type="match status" value="1"/>
</dbReference>
<gene>
    <name evidence="4" type="primary">NWD1</name>
    <name evidence="4" type="ORF">HK097_005388</name>
</gene>
<feature type="non-terminal residue" evidence="4">
    <location>
        <position position="1249"/>
    </location>
</feature>
<dbReference type="Proteomes" id="UP001212841">
    <property type="component" value="Unassembled WGS sequence"/>
</dbReference>
<dbReference type="PANTHER" id="PTHR19871">
    <property type="entry name" value="BETA TRANSDUCIN-RELATED PROTEIN"/>
    <property type="match status" value="1"/>
</dbReference>
<proteinExistence type="predicted"/>